<dbReference type="GO" id="GO:0008270">
    <property type="term" value="F:zinc ion binding"/>
    <property type="evidence" value="ECO:0007669"/>
    <property type="project" value="UniProtKB-KW"/>
</dbReference>
<evidence type="ECO:0000259" key="10">
    <source>
        <dbReference type="PROSITE" id="PS50089"/>
    </source>
</evidence>
<keyword evidence="8" id="KW-0862">Zinc</keyword>
<gene>
    <name evidence="11" type="ORF">CEPIT_LOCUS42550</name>
</gene>
<keyword evidence="5" id="KW-0479">Metal-binding</keyword>
<dbReference type="EMBL" id="CAMAPF010001086">
    <property type="protein sequence ID" value="CAH9145867.1"/>
    <property type="molecule type" value="Genomic_DNA"/>
</dbReference>
<comment type="pathway">
    <text evidence="2">Protein modification; protein ubiquitination.</text>
</comment>
<dbReference type="AlphaFoldDB" id="A0AAV0GDS2"/>
<proteinExistence type="predicted"/>
<dbReference type="Proteomes" id="UP001152523">
    <property type="component" value="Unassembled WGS sequence"/>
</dbReference>
<sequence length="161" mass="18319">MYVSEYFYLHGINLVFIADMGGFCCAARKPLLERTTYYLPSSEEQEPLTSNDSEAAGYAANLDTSRLDTFRAPPQPLPFDVFYGCPSPSHTADSRPLSSLSPKEEEEVCPTCLEEYDDDNPKIKTQCNHHFHLACILDWRKRSDTCPICNQVGFFCFLYHP</sequence>
<keyword evidence="4" id="KW-0808">Transferase</keyword>
<evidence type="ECO:0000256" key="4">
    <source>
        <dbReference type="ARBA" id="ARBA00022679"/>
    </source>
</evidence>
<name>A0AAV0GDS2_9ASTE</name>
<evidence type="ECO:0000313" key="12">
    <source>
        <dbReference type="Proteomes" id="UP001152523"/>
    </source>
</evidence>
<keyword evidence="7" id="KW-0833">Ubl conjugation pathway</keyword>
<dbReference type="GO" id="GO:0061630">
    <property type="term" value="F:ubiquitin protein ligase activity"/>
    <property type="evidence" value="ECO:0007669"/>
    <property type="project" value="UniProtKB-EC"/>
</dbReference>
<dbReference type="InterPro" id="IPR024766">
    <property type="entry name" value="Znf_RING_H2"/>
</dbReference>
<dbReference type="PANTHER" id="PTHR46463">
    <property type="entry name" value="ZINC FINGER, RING/FYVE/PHD-TYPE"/>
    <property type="match status" value="1"/>
</dbReference>
<evidence type="ECO:0000256" key="1">
    <source>
        <dbReference type="ARBA" id="ARBA00000900"/>
    </source>
</evidence>
<evidence type="ECO:0000256" key="9">
    <source>
        <dbReference type="PROSITE-ProRule" id="PRU00175"/>
    </source>
</evidence>
<accession>A0AAV0GDS2</accession>
<keyword evidence="12" id="KW-1185">Reference proteome</keyword>
<feature type="domain" description="RING-type" evidence="10">
    <location>
        <begin position="109"/>
        <end position="150"/>
    </location>
</feature>
<dbReference type="PANTHER" id="PTHR46463:SF89">
    <property type="entry name" value="E3 UBIQUITIN-PROTEIN LIGASE RHB1A-RELATED"/>
    <property type="match status" value="1"/>
</dbReference>
<evidence type="ECO:0000256" key="8">
    <source>
        <dbReference type="ARBA" id="ARBA00022833"/>
    </source>
</evidence>
<dbReference type="Gene3D" id="3.30.40.10">
    <property type="entry name" value="Zinc/RING finger domain, C3HC4 (zinc finger)"/>
    <property type="match status" value="1"/>
</dbReference>
<evidence type="ECO:0000256" key="2">
    <source>
        <dbReference type="ARBA" id="ARBA00004906"/>
    </source>
</evidence>
<dbReference type="EC" id="2.3.2.27" evidence="3"/>
<comment type="catalytic activity">
    <reaction evidence="1">
        <text>S-ubiquitinyl-[E2 ubiquitin-conjugating enzyme]-L-cysteine + [acceptor protein]-L-lysine = [E2 ubiquitin-conjugating enzyme]-L-cysteine + N(6)-ubiquitinyl-[acceptor protein]-L-lysine.</text>
        <dbReference type="EC" id="2.3.2.27"/>
    </reaction>
</comment>
<dbReference type="InterPro" id="IPR001841">
    <property type="entry name" value="Znf_RING"/>
</dbReference>
<comment type="caution">
    <text evidence="11">The sequence shown here is derived from an EMBL/GenBank/DDBJ whole genome shotgun (WGS) entry which is preliminary data.</text>
</comment>
<dbReference type="SUPFAM" id="SSF57850">
    <property type="entry name" value="RING/U-box"/>
    <property type="match status" value="1"/>
</dbReference>
<dbReference type="PROSITE" id="PS50089">
    <property type="entry name" value="ZF_RING_2"/>
    <property type="match status" value="1"/>
</dbReference>
<evidence type="ECO:0000256" key="6">
    <source>
        <dbReference type="ARBA" id="ARBA00022771"/>
    </source>
</evidence>
<reference evidence="11" key="1">
    <citation type="submission" date="2022-07" db="EMBL/GenBank/DDBJ databases">
        <authorList>
            <person name="Macas J."/>
            <person name="Novak P."/>
            <person name="Neumann P."/>
        </authorList>
    </citation>
    <scope>NUCLEOTIDE SEQUENCE</scope>
</reference>
<dbReference type="SMART" id="SM00184">
    <property type="entry name" value="RING"/>
    <property type="match status" value="1"/>
</dbReference>
<evidence type="ECO:0000256" key="5">
    <source>
        <dbReference type="ARBA" id="ARBA00022723"/>
    </source>
</evidence>
<evidence type="ECO:0000313" key="11">
    <source>
        <dbReference type="EMBL" id="CAH9145867.1"/>
    </source>
</evidence>
<keyword evidence="6 9" id="KW-0863">Zinc-finger</keyword>
<dbReference type="InterPro" id="IPR013083">
    <property type="entry name" value="Znf_RING/FYVE/PHD"/>
</dbReference>
<dbReference type="Pfam" id="PF12678">
    <property type="entry name" value="zf-rbx1"/>
    <property type="match status" value="1"/>
</dbReference>
<evidence type="ECO:0000256" key="7">
    <source>
        <dbReference type="ARBA" id="ARBA00022786"/>
    </source>
</evidence>
<evidence type="ECO:0000256" key="3">
    <source>
        <dbReference type="ARBA" id="ARBA00012483"/>
    </source>
</evidence>
<protein>
    <recommendedName>
        <fullName evidence="3">RING-type E3 ubiquitin transferase</fullName>
        <ecNumber evidence="3">2.3.2.27</ecNumber>
    </recommendedName>
</protein>
<organism evidence="11 12">
    <name type="scientific">Cuscuta epithymum</name>
    <dbReference type="NCBI Taxonomy" id="186058"/>
    <lineage>
        <taxon>Eukaryota</taxon>
        <taxon>Viridiplantae</taxon>
        <taxon>Streptophyta</taxon>
        <taxon>Embryophyta</taxon>
        <taxon>Tracheophyta</taxon>
        <taxon>Spermatophyta</taxon>
        <taxon>Magnoliopsida</taxon>
        <taxon>eudicotyledons</taxon>
        <taxon>Gunneridae</taxon>
        <taxon>Pentapetalae</taxon>
        <taxon>asterids</taxon>
        <taxon>lamiids</taxon>
        <taxon>Solanales</taxon>
        <taxon>Convolvulaceae</taxon>
        <taxon>Cuscuteae</taxon>
        <taxon>Cuscuta</taxon>
        <taxon>Cuscuta subgen. Cuscuta</taxon>
    </lineage>
</organism>